<keyword evidence="1" id="KW-1133">Transmembrane helix</keyword>
<name>A0A0F9MUV7_9ZZZZ</name>
<dbReference type="AlphaFoldDB" id="A0A0F9MUV7"/>
<sequence>MACEILDFRCIIVSELIGSVVLSILLGAIVYFIVASKLRWGFDTTILVSIPIILILGLAVGGFSAIFAFLTVLVGILVAWIFNKIIGN</sequence>
<evidence type="ECO:0000313" key="2">
    <source>
        <dbReference type="EMBL" id="KKM80405.1"/>
    </source>
</evidence>
<keyword evidence="1" id="KW-0812">Transmembrane</keyword>
<accession>A0A0F9MUV7</accession>
<evidence type="ECO:0000256" key="1">
    <source>
        <dbReference type="SAM" id="Phobius"/>
    </source>
</evidence>
<comment type="caution">
    <text evidence="2">The sequence shown here is derived from an EMBL/GenBank/DDBJ whole genome shotgun (WGS) entry which is preliminary data.</text>
</comment>
<keyword evidence="1" id="KW-0472">Membrane</keyword>
<feature type="transmembrane region" description="Helical" evidence="1">
    <location>
        <begin position="53"/>
        <end position="82"/>
    </location>
</feature>
<organism evidence="2">
    <name type="scientific">marine sediment metagenome</name>
    <dbReference type="NCBI Taxonomy" id="412755"/>
    <lineage>
        <taxon>unclassified sequences</taxon>
        <taxon>metagenomes</taxon>
        <taxon>ecological metagenomes</taxon>
    </lineage>
</organism>
<dbReference type="EMBL" id="LAZR01008190">
    <property type="protein sequence ID" value="KKM80405.1"/>
    <property type="molecule type" value="Genomic_DNA"/>
</dbReference>
<reference evidence="2" key="1">
    <citation type="journal article" date="2015" name="Nature">
        <title>Complex archaea that bridge the gap between prokaryotes and eukaryotes.</title>
        <authorList>
            <person name="Spang A."/>
            <person name="Saw J.H."/>
            <person name="Jorgensen S.L."/>
            <person name="Zaremba-Niedzwiedzka K."/>
            <person name="Martijn J."/>
            <person name="Lind A.E."/>
            <person name="van Eijk R."/>
            <person name="Schleper C."/>
            <person name="Guy L."/>
            <person name="Ettema T.J."/>
        </authorList>
    </citation>
    <scope>NUCLEOTIDE SEQUENCE</scope>
</reference>
<protein>
    <submittedName>
        <fullName evidence="2">Uncharacterized protein</fullName>
    </submittedName>
</protein>
<proteinExistence type="predicted"/>
<feature type="transmembrane region" description="Helical" evidence="1">
    <location>
        <begin position="12"/>
        <end position="33"/>
    </location>
</feature>
<gene>
    <name evidence="2" type="ORF">LCGC14_1340190</name>
</gene>